<feature type="region of interest" description="Disordered" evidence="1">
    <location>
        <begin position="32"/>
        <end position="62"/>
    </location>
</feature>
<evidence type="ECO:0000313" key="3">
    <source>
        <dbReference type="Proteomes" id="UP000093129"/>
    </source>
</evidence>
<dbReference type="Proteomes" id="UP000093129">
    <property type="component" value="Unassembled WGS sequence"/>
</dbReference>
<protein>
    <submittedName>
        <fullName evidence="2">Uncharacterized protein</fullName>
    </submittedName>
</protein>
<evidence type="ECO:0000313" key="2">
    <source>
        <dbReference type="EMBL" id="OCB03414.1"/>
    </source>
</evidence>
<proteinExistence type="predicted"/>
<gene>
    <name evidence="2" type="ORF">BBC27_08080</name>
</gene>
<dbReference type="EMBL" id="MASQ01000067">
    <property type="protein sequence ID" value="OCB03414.1"/>
    <property type="molecule type" value="Genomic_DNA"/>
</dbReference>
<dbReference type="AlphaFoldDB" id="A0A1B9C0F7"/>
<reference evidence="2 3" key="1">
    <citation type="submission" date="2016-07" db="EMBL/GenBank/DDBJ databases">
        <title>Draft genome of a psychrotolerant acidophile Acidithiobacillus ferrivorans strain YL15.</title>
        <authorList>
            <person name="Peng T."/>
            <person name="Ma L."/>
            <person name="Nan M."/>
            <person name="An N."/>
            <person name="Wang M."/>
            <person name="Qiu G."/>
            <person name="Zeng W."/>
        </authorList>
    </citation>
    <scope>NUCLEOTIDE SEQUENCE [LARGE SCALE GENOMIC DNA]</scope>
    <source>
        <strain evidence="2 3">YL15</strain>
    </source>
</reference>
<comment type="caution">
    <text evidence="2">The sequence shown here is derived from an EMBL/GenBank/DDBJ whole genome shotgun (WGS) entry which is preliminary data.</text>
</comment>
<name>A0A1B9C0F7_9PROT</name>
<accession>A0A1B9C0F7</accession>
<dbReference type="RefSeq" id="WP_065412881.1">
    <property type="nucleotide sequence ID" value="NZ_MASQ01000067.1"/>
</dbReference>
<sequence>MQKEIVMGKPWNTQKDNALQVAFMARHNITEEQLKKAGDDIRGEREAGHQGHQKKEQDERVR</sequence>
<organism evidence="2 3">
    <name type="scientific">Acidithiobacillus ferrivorans</name>
    <dbReference type="NCBI Taxonomy" id="160808"/>
    <lineage>
        <taxon>Bacteria</taxon>
        <taxon>Pseudomonadati</taxon>
        <taxon>Pseudomonadota</taxon>
        <taxon>Acidithiobacillia</taxon>
        <taxon>Acidithiobacillales</taxon>
        <taxon>Acidithiobacillaceae</taxon>
        <taxon>Acidithiobacillus</taxon>
    </lineage>
</organism>
<evidence type="ECO:0000256" key="1">
    <source>
        <dbReference type="SAM" id="MobiDB-lite"/>
    </source>
</evidence>